<evidence type="ECO:0000313" key="1">
    <source>
        <dbReference type="EMBL" id="JAD78606.1"/>
    </source>
</evidence>
<accession>A0A0A9CST0</accession>
<protein>
    <submittedName>
        <fullName evidence="1">Uncharacterized protein</fullName>
    </submittedName>
</protein>
<organism evidence="1">
    <name type="scientific">Arundo donax</name>
    <name type="common">Giant reed</name>
    <name type="synonym">Donax arundinaceus</name>
    <dbReference type="NCBI Taxonomy" id="35708"/>
    <lineage>
        <taxon>Eukaryota</taxon>
        <taxon>Viridiplantae</taxon>
        <taxon>Streptophyta</taxon>
        <taxon>Embryophyta</taxon>
        <taxon>Tracheophyta</taxon>
        <taxon>Spermatophyta</taxon>
        <taxon>Magnoliopsida</taxon>
        <taxon>Liliopsida</taxon>
        <taxon>Poales</taxon>
        <taxon>Poaceae</taxon>
        <taxon>PACMAD clade</taxon>
        <taxon>Arundinoideae</taxon>
        <taxon>Arundineae</taxon>
        <taxon>Arundo</taxon>
    </lineage>
</organism>
<dbReference type="AlphaFoldDB" id="A0A0A9CST0"/>
<proteinExistence type="predicted"/>
<name>A0A0A9CST0_ARUDO</name>
<reference evidence="1" key="1">
    <citation type="submission" date="2014-09" db="EMBL/GenBank/DDBJ databases">
        <authorList>
            <person name="Magalhaes I.L.F."/>
            <person name="Oliveira U."/>
            <person name="Santos F.R."/>
            <person name="Vidigal T.H.D.A."/>
            <person name="Brescovit A.D."/>
            <person name="Santos A.J."/>
        </authorList>
    </citation>
    <scope>NUCLEOTIDE SEQUENCE</scope>
    <source>
        <tissue evidence="1">Shoot tissue taken approximately 20 cm above the soil surface</tissue>
    </source>
</reference>
<reference evidence="1" key="2">
    <citation type="journal article" date="2015" name="Data Brief">
        <title>Shoot transcriptome of the giant reed, Arundo donax.</title>
        <authorList>
            <person name="Barrero R.A."/>
            <person name="Guerrero F.D."/>
            <person name="Moolhuijzen P."/>
            <person name="Goolsby J.A."/>
            <person name="Tidwell J."/>
            <person name="Bellgard S.E."/>
            <person name="Bellgard M.I."/>
        </authorList>
    </citation>
    <scope>NUCLEOTIDE SEQUENCE</scope>
    <source>
        <tissue evidence="1">Shoot tissue taken approximately 20 cm above the soil surface</tissue>
    </source>
</reference>
<dbReference type="EMBL" id="GBRH01219289">
    <property type="protein sequence ID" value="JAD78606.1"/>
    <property type="molecule type" value="Transcribed_RNA"/>
</dbReference>
<sequence>MTYEKTTLLRYWREQNVVDDRSAPAVGDQRRIYMFLKFSYFILLLDRYGTLSSDSGQS</sequence>